<dbReference type="KEGG" id="erc:Ecym_5238"/>
<keyword evidence="1" id="KW-1133">Transmembrane helix</keyword>
<accession>I6ND63</accession>
<dbReference type="HOGENOM" id="CLU_1170641_0_0_1"/>
<dbReference type="RefSeq" id="XP_003646822.1">
    <property type="nucleotide sequence ID" value="XM_003646774.1"/>
</dbReference>
<protein>
    <submittedName>
        <fullName evidence="2">Uncharacterized protein</fullName>
    </submittedName>
</protein>
<gene>
    <name evidence="2" type="ordered locus">Ecym_5238</name>
</gene>
<name>I6ND63_ERECY</name>
<dbReference type="AlphaFoldDB" id="I6ND63"/>
<evidence type="ECO:0000313" key="2">
    <source>
        <dbReference type="EMBL" id="AET40005.1"/>
    </source>
</evidence>
<keyword evidence="1" id="KW-0812">Transmembrane</keyword>
<feature type="transmembrane region" description="Helical" evidence="1">
    <location>
        <begin position="134"/>
        <end position="151"/>
    </location>
</feature>
<proteinExistence type="predicted"/>
<dbReference type="EMBL" id="CP002501">
    <property type="protein sequence ID" value="AET40005.1"/>
    <property type="molecule type" value="Genomic_DNA"/>
</dbReference>
<dbReference type="Proteomes" id="UP000006790">
    <property type="component" value="Chromosome 5"/>
</dbReference>
<sequence>MFVLKKNKIFGLNRIKYPSLLQNKLTGYTRTAIKVPQHNLHTQRPPMSSFRYSHAQQPKMVQQGLGQIEILRQHMDRARQPLSASRKLHKKNPLYSPHNPKLKSTVNADWVPNSIVLLALFGCISLLFLLLPVLIGICLPATIILISMSIWKAKKAEMMLDSIKAVKQTDLVLPPLITAELHKRNLQCIGHFEGGPGETLVQFQYPDITNSHELFHPDGANNYIVLLDCRLQPARKE</sequence>
<keyword evidence="3" id="KW-1185">Reference proteome</keyword>
<reference evidence="2 3" key="1">
    <citation type="journal article" date="2011" name="G3 (Bethesda)">
        <title>Genome evolution in the Eremothecium clade of the Saccharomyces complex revealed by comparative genomics.</title>
        <authorList>
            <person name="Wendland J."/>
            <person name="Walther A."/>
        </authorList>
    </citation>
    <scope>NUCLEOTIDE SEQUENCE [LARGE SCALE GENOMIC DNA]</scope>
    <source>
        <strain evidence="3">CBS 270.75 / DBVPG 7215 / KCTC 17166 / NRRL Y-17582</strain>
    </source>
</reference>
<dbReference type="InParanoid" id="I6ND63"/>
<evidence type="ECO:0000256" key="1">
    <source>
        <dbReference type="SAM" id="Phobius"/>
    </source>
</evidence>
<organism evidence="2 3">
    <name type="scientific">Eremothecium cymbalariae (strain CBS 270.75 / DBVPG 7215 / KCTC 17166 / NRRL Y-17582)</name>
    <name type="common">Yeast</name>
    <dbReference type="NCBI Taxonomy" id="931890"/>
    <lineage>
        <taxon>Eukaryota</taxon>
        <taxon>Fungi</taxon>
        <taxon>Dikarya</taxon>
        <taxon>Ascomycota</taxon>
        <taxon>Saccharomycotina</taxon>
        <taxon>Saccharomycetes</taxon>
        <taxon>Saccharomycetales</taxon>
        <taxon>Saccharomycetaceae</taxon>
        <taxon>Eremothecium</taxon>
    </lineage>
</organism>
<dbReference type="GeneID" id="11468315"/>
<evidence type="ECO:0000313" key="3">
    <source>
        <dbReference type="Proteomes" id="UP000006790"/>
    </source>
</evidence>
<keyword evidence="1" id="KW-0472">Membrane</keyword>